<dbReference type="eggNOG" id="COG1104">
    <property type="taxonomic scope" value="Bacteria"/>
</dbReference>
<comment type="cofactor">
    <cofactor evidence="1">
        <name>pyridoxal 5'-phosphate</name>
        <dbReference type="ChEBI" id="CHEBI:597326"/>
    </cofactor>
</comment>
<name>F2NLM7_MARHT</name>
<protein>
    <submittedName>
        <fullName evidence="10">Cysteine desulfurase</fullName>
        <ecNumber evidence="10">2.8.1.7</ecNumber>
    </submittedName>
</protein>
<evidence type="ECO:0000313" key="10">
    <source>
        <dbReference type="EMBL" id="AEB12126.1"/>
    </source>
</evidence>
<dbReference type="KEGG" id="mhd:Marky_1391"/>
<feature type="domain" description="Aminotransferase class V" evidence="9">
    <location>
        <begin position="2"/>
        <end position="358"/>
    </location>
</feature>
<dbReference type="STRING" id="869210.Marky_1391"/>
<evidence type="ECO:0000256" key="8">
    <source>
        <dbReference type="ARBA" id="ARBA00050776"/>
    </source>
</evidence>
<keyword evidence="6" id="KW-0408">Iron</keyword>
<evidence type="ECO:0000256" key="4">
    <source>
        <dbReference type="ARBA" id="ARBA00022723"/>
    </source>
</evidence>
<dbReference type="InterPro" id="IPR015421">
    <property type="entry name" value="PyrdxlP-dep_Trfase_major"/>
</dbReference>
<dbReference type="Proteomes" id="UP000007030">
    <property type="component" value="Chromosome"/>
</dbReference>
<evidence type="ECO:0000256" key="3">
    <source>
        <dbReference type="ARBA" id="ARBA00022679"/>
    </source>
</evidence>
<proteinExistence type="inferred from homology"/>
<dbReference type="SUPFAM" id="SSF53383">
    <property type="entry name" value="PLP-dependent transferases"/>
    <property type="match status" value="1"/>
</dbReference>
<evidence type="ECO:0000256" key="7">
    <source>
        <dbReference type="ARBA" id="ARBA00023014"/>
    </source>
</evidence>
<dbReference type="OrthoDB" id="9808002at2"/>
<dbReference type="GO" id="GO:0051536">
    <property type="term" value="F:iron-sulfur cluster binding"/>
    <property type="evidence" value="ECO:0007669"/>
    <property type="project" value="UniProtKB-KW"/>
</dbReference>
<keyword evidence="4" id="KW-0479">Metal-binding</keyword>
<evidence type="ECO:0000256" key="5">
    <source>
        <dbReference type="ARBA" id="ARBA00022898"/>
    </source>
</evidence>
<evidence type="ECO:0000256" key="2">
    <source>
        <dbReference type="ARBA" id="ARBA00006490"/>
    </source>
</evidence>
<dbReference type="NCBIfam" id="NF002806">
    <property type="entry name" value="PRK02948.1"/>
    <property type="match status" value="1"/>
</dbReference>
<sequence>MIYLDYAATTPLDPEVKARMLEALEVWGNPSSVHAVGRKAKALLEEARERLAAALGAHPRELVFTSGGTEADALALMGTMLARGRGHLVVTAVEHSAVLGAAHWLEQRGFAVTRLEPDRYGLIHPEQVAEALRGDTVLVSVMTLNNELGTLYPVREIAALCRERGVVFHTDAVQAFGTIPFRVDEVGADLVSISAHKFYGPKGAGALYVRRGLELTPLIPGKQEKGWRGGTENLAGVVGMAYAAEQAVARLPEEQPRMTALRERLERGLLAVEGVELNGHPTQRGPKHVNVTVLEADGEGLLLNLDLLGVAASSGSACSAGSLEPSHVLMAIGRTRAEARASVRFSVGRYTTEAEVDRAVACFREAVARARALV</sequence>
<dbReference type="FunFam" id="3.40.640.10:FF:000084">
    <property type="entry name" value="IscS-like cysteine desulfurase"/>
    <property type="match status" value="1"/>
</dbReference>
<organism evidence="10 11">
    <name type="scientific">Marinithermus hydrothermalis (strain DSM 14884 / JCM 11576 / T1)</name>
    <dbReference type="NCBI Taxonomy" id="869210"/>
    <lineage>
        <taxon>Bacteria</taxon>
        <taxon>Thermotogati</taxon>
        <taxon>Deinococcota</taxon>
        <taxon>Deinococci</taxon>
        <taxon>Thermales</taxon>
        <taxon>Thermaceae</taxon>
        <taxon>Marinithermus</taxon>
    </lineage>
</organism>
<evidence type="ECO:0000256" key="1">
    <source>
        <dbReference type="ARBA" id="ARBA00001933"/>
    </source>
</evidence>
<evidence type="ECO:0000256" key="6">
    <source>
        <dbReference type="ARBA" id="ARBA00023004"/>
    </source>
</evidence>
<accession>F2NLM7</accession>
<dbReference type="PIRSF" id="PIRSF005572">
    <property type="entry name" value="NifS"/>
    <property type="match status" value="1"/>
</dbReference>
<dbReference type="HOGENOM" id="CLU_003433_0_0_0"/>
<dbReference type="InterPro" id="IPR015424">
    <property type="entry name" value="PyrdxlP-dep_Trfase"/>
</dbReference>
<keyword evidence="5" id="KW-0663">Pyridoxal phosphate</keyword>
<evidence type="ECO:0000259" key="9">
    <source>
        <dbReference type="Pfam" id="PF00266"/>
    </source>
</evidence>
<dbReference type="Pfam" id="PF00266">
    <property type="entry name" value="Aminotran_5"/>
    <property type="match status" value="1"/>
</dbReference>
<dbReference type="AlphaFoldDB" id="F2NLM7"/>
<dbReference type="RefSeq" id="WP_013704173.1">
    <property type="nucleotide sequence ID" value="NC_015387.1"/>
</dbReference>
<dbReference type="Gene3D" id="3.90.1150.10">
    <property type="entry name" value="Aspartate Aminotransferase, domain 1"/>
    <property type="match status" value="1"/>
</dbReference>
<keyword evidence="7" id="KW-0411">Iron-sulfur</keyword>
<dbReference type="GO" id="GO:0031071">
    <property type="term" value="F:cysteine desulfurase activity"/>
    <property type="evidence" value="ECO:0007669"/>
    <property type="project" value="UniProtKB-EC"/>
</dbReference>
<reference evidence="10 11" key="1">
    <citation type="journal article" date="2012" name="Stand. Genomic Sci.">
        <title>Complete genome sequence of the aerobic, heterotroph Marinithermus hydrothermalis type strain (T1(T)) from a deep-sea hydrothermal vent chimney.</title>
        <authorList>
            <person name="Copeland A."/>
            <person name="Gu W."/>
            <person name="Yasawong M."/>
            <person name="Lapidus A."/>
            <person name="Lucas S."/>
            <person name="Deshpande S."/>
            <person name="Pagani I."/>
            <person name="Tapia R."/>
            <person name="Cheng J.F."/>
            <person name="Goodwin L.A."/>
            <person name="Pitluck S."/>
            <person name="Liolios K."/>
            <person name="Ivanova N."/>
            <person name="Mavromatis K."/>
            <person name="Mikhailova N."/>
            <person name="Pati A."/>
            <person name="Chen A."/>
            <person name="Palaniappan K."/>
            <person name="Land M."/>
            <person name="Pan C."/>
            <person name="Brambilla E.M."/>
            <person name="Rohde M."/>
            <person name="Tindall B.J."/>
            <person name="Sikorski J."/>
            <person name="Goker M."/>
            <person name="Detter J.C."/>
            <person name="Bristow J."/>
            <person name="Eisen J.A."/>
            <person name="Markowitz V."/>
            <person name="Hugenholtz P."/>
            <person name="Kyrpides N.C."/>
            <person name="Klenk H.P."/>
            <person name="Woyke T."/>
        </authorList>
    </citation>
    <scope>NUCLEOTIDE SEQUENCE [LARGE SCALE GENOMIC DNA]</scope>
    <source>
        <strain evidence="11">DSM 14884 / JCM 11576 / T1</strain>
    </source>
</reference>
<dbReference type="InterPro" id="IPR016454">
    <property type="entry name" value="Cysteine_dSase"/>
</dbReference>
<evidence type="ECO:0000313" key="11">
    <source>
        <dbReference type="Proteomes" id="UP000007030"/>
    </source>
</evidence>
<comment type="similarity">
    <text evidence="2">Belongs to the class-V pyridoxal-phosphate-dependent aminotransferase family. NifS/IscS subfamily.</text>
</comment>
<dbReference type="PANTHER" id="PTHR11601">
    <property type="entry name" value="CYSTEINE DESULFURYLASE FAMILY MEMBER"/>
    <property type="match status" value="1"/>
</dbReference>
<gene>
    <name evidence="10" type="ordered locus">Marky_1391</name>
</gene>
<dbReference type="EMBL" id="CP002630">
    <property type="protein sequence ID" value="AEB12126.1"/>
    <property type="molecule type" value="Genomic_DNA"/>
</dbReference>
<dbReference type="Gene3D" id="3.40.640.10">
    <property type="entry name" value="Type I PLP-dependent aspartate aminotransferase-like (Major domain)"/>
    <property type="match status" value="1"/>
</dbReference>
<dbReference type="PANTHER" id="PTHR11601:SF34">
    <property type="entry name" value="CYSTEINE DESULFURASE"/>
    <property type="match status" value="1"/>
</dbReference>
<comment type="catalytic activity">
    <reaction evidence="8">
        <text>(sulfur carrier)-H + L-cysteine = (sulfur carrier)-SH + L-alanine</text>
        <dbReference type="Rhea" id="RHEA:43892"/>
        <dbReference type="Rhea" id="RHEA-COMP:14737"/>
        <dbReference type="Rhea" id="RHEA-COMP:14739"/>
        <dbReference type="ChEBI" id="CHEBI:29917"/>
        <dbReference type="ChEBI" id="CHEBI:35235"/>
        <dbReference type="ChEBI" id="CHEBI:57972"/>
        <dbReference type="ChEBI" id="CHEBI:64428"/>
        <dbReference type="EC" id="2.8.1.7"/>
    </reaction>
</comment>
<dbReference type="InterPro" id="IPR015422">
    <property type="entry name" value="PyrdxlP-dep_Trfase_small"/>
</dbReference>
<dbReference type="EC" id="2.8.1.7" evidence="10"/>
<keyword evidence="11" id="KW-1185">Reference proteome</keyword>
<dbReference type="Gene3D" id="1.10.260.50">
    <property type="match status" value="1"/>
</dbReference>
<keyword evidence="3 10" id="KW-0808">Transferase</keyword>
<dbReference type="InterPro" id="IPR000192">
    <property type="entry name" value="Aminotrans_V_dom"/>
</dbReference>
<dbReference type="GO" id="GO:0046872">
    <property type="term" value="F:metal ion binding"/>
    <property type="evidence" value="ECO:0007669"/>
    <property type="project" value="UniProtKB-KW"/>
</dbReference>